<evidence type="ECO:0000313" key="8">
    <source>
        <dbReference type="Proteomes" id="UP000249547"/>
    </source>
</evidence>
<feature type="transmembrane region" description="Helical" evidence="6">
    <location>
        <begin position="428"/>
        <end position="450"/>
    </location>
</feature>
<proteinExistence type="predicted"/>
<dbReference type="AlphaFoldDB" id="A0A327QJ19"/>
<feature type="transmembrane region" description="Helical" evidence="6">
    <location>
        <begin position="12"/>
        <end position="33"/>
    </location>
</feature>
<feature type="transmembrane region" description="Helical" evidence="6">
    <location>
        <begin position="100"/>
        <end position="122"/>
    </location>
</feature>
<evidence type="ECO:0000256" key="5">
    <source>
        <dbReference type="ARBA" id="ARBA00023136"/>
    </source>
</evidence>
<dbReference type="OrthoDB" id="1096108at2"/>
<name>A0A327QJ19_9BACT</name>
<dbReference type="PANTHER" id="PTHR33529">
    <property type="entry name" value="SLR0882 PROTEIN-RELATED"/>
    <property type="match status" value="1"/>
</dbReference>
<accession>A0A327QJ19</accession>
<protein>
    <submittedName>
        <fullName evidence="7">Lipopolysaccharide export system permease protein</fullName>
    </submittedName>
</protein>
<evidence type="ECO:0000313" key="7">
    <source>
        <dbReference type="EMBL" id="RAJ04261.1"/>
    </source>
</evidence>
<feature type="transmembrane region" description="Helical" evidence="6">
    <location>
        <begin position="399"/>
        <end position="416"/>
    </location>
</feature>
<dbReference type="PANTHER" id="PTHR33529:SF6">
    <property type="entry name" value="YJGP_YJGQ FAMILY PERMEASE"/>
    <property type="match status" value="1"/>
</dbReference>
<keyword evidence="4 6" id="KW-1133">Transmembrane helix</keyword>
<gene>
    <name evidence="7" type="ORF">LX64_03141</name>
</gene>
<comment type="subcellular location">
    <subcellularLocation>
        <location evidence="1">Cell membrane</location>
        <topology evidence="1">Multi-pass membrane protein</topology>
    </subcellularLocation>
</comment>
<reference evidence="7 8" key="1">
    <citation type="submission" date="2018-06" db="EMBL/GenBank/DDBJ databases">
        <title>Genomic Encyclopedia of Archaeal and Bacterial Type Strains, Phase II (KMG-II): from individual species to whole genera.</title>
        <authorList>
            <person name="Goeker M."/>
        </authorList>
    </citation>
    <scope>NUCLEOTIDE SEQUENCE [LARGE SCALE GENOMIC DNA]</scope>
    <source>
        <strain evidence="7 8">DSM 23857</strain>
    </source>
</reference>
<keyword evidence="3 6" id="KW-0812">Transmembrane</keyword>
<evidence type="ECO:0000256" key="4">
    <source>
        <dbReference type="ARBA" id="ARBA00022989"/>
    </source>
</evidence>
<dbReference type="RefSeq" id="WP_111598557.1">
    <property type="nucleotide sequence ID" value="NZ_QLLL01000005.1"/>
</dbReference>
<feature type="transmembrane region" description="Helical" evidence="6">
    <location>
        <begin position="373"/>
        <end position="393"/>
    </location>
</feature>
<comment type="caution">
    <text evidence="7">The sequence shown here is derived from an EMBL/GenBank/DDBJ whole genome shotgun (WGS) entry which is preliminary data.</text>
</comment>
<evidence type="ECO:0000256" key="6">
    <source>
        <dbReference type="SAM" id="Phobius"/>
    </source>
</evidence>
<evidence type="ECO:0000256" key="3">
    <source>
        <dbReference type="ARBA" id="ARBA00022692"/>
    </source>
</evidence>
<dbReference type="GO" id="GO:0043190">
    <property type="term" value="C:ATP-binding cassette (ABC) transporter complex"/>
    <property type="evidence" value="ECO:0007669"/>
    <property type="project" value="TreeGrafter"/>
</dbReference>
<dbReference type="GO" id="GO:0015920">
    <property type="term" value="P:lipopolysaccharide transport"/>
    <property type="evidence" value="ECO:0007669"/>
    <property type="project" value="TreeGrafter"/>
</dbReference>
<organism evidence="7 8">
    <name type="scientific">Chitinophaga skermanii</name>
    <dbReference type="NCBI Taxonomy" id="331697"/>
    <lineage>
        <taxon>Bacteria</taxon>
        <taxon>Pseudomonadati</taxon>
        <taxon>Bacteroidota</taxon>
        <taxon>Chitinophagia</taxon>
        <taxon>Chitinophagales</taxon>
        <taxon>Chitinophagaceae</taxon>
        <taxon>Chitinophaga</taxon>
    </lineage>
</organism>
<evidence type="ECO:0000256" key="2">
    <source>
        <dbReference type="ARBA" id="ARBA00022475"/>
    </source>
</evidence>
<dbReference type="Pfam" id="PF03739">
    <property type="entry name" value="LptF_LptG"/>
    <property type="match status" value="1"/>
</dbReference>
<dbReference type="InterPro" id="IPR005495">
    <property type="entry name" value="LptG/LptF_permease"/>
</dbReference>
<evidence type="ECO:0000256" key="1">
    <source>
        <dbReference type="ARBA" id="ARBA00004651"/>
    </source>
</evidence>
<dbReference type="EMBL" id="QLLL01000005">
    <property type="protein sequence ID" value="RAJ04261.1"/>
    <property type="molecule type" value="Genomic_DNA"/>
</dbReference>
<keyword evidence="8" id="KW-1185">Reference proteome</keyword>
<dbReference type="Proteomes" id="UP000249547">
    <property type="component" value="Unassembled WGS sequence"/>
</dbReference>
<sequence>MKKLDKLIIKTFFGPFVATFFVTLFVLMMQFLWKYIDDLVGKGLETGVIITLLTYTSASLVPLALPLAVLLSSIMTFGNLGESFELVALKSAGISLLRFISPLLVVCSIIAFLAFNFANYVIPVANLKAKMLLYEITKTKPAFNIKQGTFYNDIPGYTIKVSKKDNDNRTIHNVMVFDRDPNGAVRSNGDRVILAKKGIMTLSPDKKYLYFILEDGWRYEERFTPTGTGGELIRLHFKKYTKAFDLTSFALNRLDVNMFSSLNQMLNIRQLDKSIDSTKRTQDSLVKNVHAYVTSRYPFYRWNDTGWAKTAPPVAKDIKSYFDLVAPERRSMVLERAEQQMNDVFNNLKYTAEDYDGKTGNIRSAKVEWQRKFTLSFSCIVMFMVGAPLGSIIRKGGLGMPLVLAVIFFVIFNVFFMVGEKMSRSGVLATWSGMWLSNAILIPIAVFLVYKALNDSQLFNKEFYFRFFQKIKKAIIKKKTLAEN</sequence>
<keyword evidence="5 6" id="KW-0472">Membrane</keyword>
<keyword evidence="2" id="KW-1003">Cell membrane</keyword>